<dbReference type="GO" id="GO:0009425">
    <property type="term" value="C:bacterial-type flagellum basal body"/>
    <property type="evidence" value="ECO:0007669"/>
    <property type="project" value="UniProtKB-SubCell"/>
</dbReference>
<dbReference type="PRINTS" id="PR00954">
    <property type="entry name" value="FLGMOTORFLIG"/>
</dbReference>
<feature type="domain" description="Flagellar motor switch protein FliG C-terminal" evidence="11">
    <location>
        <begin position="225"/>
        <end position="330"/>
    </location>
</feature>
<evidence type="ECO:0000256" key="4">
    <source>
        <dbReference type="ARBA" id="ARBA00021870"/>
    </source>
</evidence>
<evidence type="ECO:0000259" key="12">
    <source>
        <dbReference type="Pfam" id="PF14841"/>
    </source>
</evidence>
<evidence type="ECO:0000256" key="5">
    <source>
        <dbReference type="ARBA" id="ARBA00022475"/>
    </source>
</evidence>
<dbReference type="Pfam" id="PF14842">
    <property type="entry name" value="FliG_N"/>
    <property type="match status" value="1"/>
</dbReference>
<comment type="caution">
    <text evidence="14">The sequence shown here is derived from an EMBL/GenBank/DDBJ whole genome shotgun (WGS) entry which is preliminary data.</text>
</comment>
<dbReference type="OrthoDB" id="9780302at2"/>
<dbReference type="PANTHER" id="PTHR30534">
    <property type="entry name" value="FLAGELLAR MOTOR SWITCH PROTEIN FLIG"/>
    <property type="match status" value="1"/>
</dbReference>
<dbReference type="RefSeq" id="WP_129220667.1">
    <property type="nucleotide sequence ID" value="NZ_QYBC01000016.1"/>
</dbReference>
<dbReference type="GO" id="GO:0003774">
    <property type="term" value="F:cytoskeletal motor activity"/>
    <property type="evidence" value="ECO:0007669"/>
    <property type="project" value="InterPro"/>
</dbReference>
<keyword evidence="7" id="KW-0283">Flagellar rotation</keyword>
<evidence type="ECO:0000259" key="11">
    <source>
        <dbReference type="Pfam" id="PF01706"/>
    </source>
</evidence>
<dbReference type="GO" id="GO:0005886">
    <property type="term" value="C:plasma membrane"/>
    <property type="evidence" value="ECO:0007669"/>
    <property type="project" value="UniProtKB-SubCell"/>
</dbReference>
<dbReference type="InterPro" id="IPR028263">
    <property type="entry name" value="FliG_N"/>
</dbReference>
<evidence type="ECO:0000256" key="1">
    <source>
        <dbReference type="ARBA" id="ARBA00004117"/>
    </source>
</evidence>
<dbReference type="PANTHER" id="PTHR30534:SF0">
    <property type="entry name" value="FLAGELLAR MOTOR SWITCH PROTEIN FLIG"/>
    <property type="match status" value="1"/>
</dbReference>
<protein>
    <recommendedName>
        <fullName evidence="4">Flagellar motor switch protein FliG</fullName>
    </recommendedName>
</protein>
<dbReference type="InterPro" id="IPR023087">
    <property type="entry name" value="Flg_Motor_Flig_C"/>
</dbReference>
<organism evidence="14 15">
    <name type="scientific">Lichenibacterium ramalinae</name>
    <dbReference type="NCBI Taxonomy" id="2316527"/>
    <lineage>
        <taxon>Bacteria</taxon>
        <taxon>Pseudomonadati</taxon>
        <taxon>Pseudomonadota</taxon>
        <taxon>Alphaproteobacteria</taxon>
        <taxon>Hyphomicrobiales</taxon>
        <taxon>Lichenihabitantaceae</taxon>
        <taxon>Lichenibacterium</taxon>
    </lineage>
</organism>
<dbReference type="EMBL" id="QYBC01000016">
    <property type="protein sequence ID" value="RYB03032.1"/>
    <property type="molecule type" value="Genomic_DNA"/>
</dbReference>
<evidence type="ECO:0000256" key="6">
    <source>
        <dbReference type="ARBA" id="ARBA00022500"/>
    </source>
</evidence>
<dbReference type="SUPFAM" id="SSF48029">
    <property type="entry name" value="FliG"/>
    <property type="match status" value="2"/>
</dbReference>
<evidence type="ECO:0000256" key="9">
    <source>
        <dbReference type="ARBA" id="ARBA00023143"/>
    </source>
</evidence>
<dbReference type="InterPro" id="IPR000090">
    <property type="entry name" value="Flg_Motor_Flig"/>
</dbReference>
<keyword evidence="14" id="KW-0282">Flagellum</keyword>
<keyword evidence="8" id="KW-0472">Membrane</keyword>
<evidence type="ECO:0000256" key="3">
    <source>
        <dbReference type="ARBA" id="ARBA00010299"/>
    </source>
</evidence>
<sequence length="335" mass="35789">MSTAIAAFNDHRTLSGPEKVAALLLAMGKPLASRLLKHFDPAELKIITRSAAALGAVPITALETLVEELAQQFSRGVDLRGTAAEVESLLGSVLPPDQVAEIMSDVLGSSNSSTWVRLSGLPETDLAAYIGKEHPQTAALILARLTPEAAAKTLALLPRELRNALTRRMLGLRPVSEATIKILENKLRDDLLNGSPRDAGSNTQGRVADILNRMEPEQAEDVLSSIAEAKPIDVAAVRSKMFSFNDIVNLPQKSKSVLFDRVSTEQITMALRGTDTVFRDVVLSAVGARARRLIENELNGDGGSAKEIAAARRAISTTVLQLVALGEIELHAEAA</sequence>
<accession>A0A4Q2RCZ0</accession>
<keyword evidence="9" id="KW-0975">Bacterial flagellum</keyword>
<feature type="domain" description="Flagellar motor switch protein FliG N-terminal" evidence="13">
    <location>
        <begin position="14"/>
        <end position="115"/>
    </location>
</feature>
<reference evidence="14 15" key="1">
    <citation type="submission" date="2018-09" db="EMBL/GenBank/DDBJ databases">
        <authorList>
            <person name="Grouzdev D.S."/>
            <person name="Krutkina M.S."/>
        </authorList>
    </citation>
    <scope>NUCLEOTIDE SEQUENCE [LARGE SCALE GENOMIC DNA]</scope>
    <source>
        <strain evidence="14 15">RmlP001</strain>
    </source>
</reference>
<dbReference type="Proteomes" id="UP000289411">
    <property type="component" value="Unassembled WGS sequence"/>
</dbReference>
<evidence type="ECO:0000256" key="2">
    <source>
        <dbReference type="ARBA" id="ARBA00004413"/>
    </source>
</evidence>
<keyword evidence="14" id="KW-0966">Cell projection</keyword>
<keyword evidence="5" id="KW-1003">Cell membrane</keyword>
<dbReference type="Pfam" id="PF01706">
    <property type="entry name" value="FliG_C"/>
    <property type="match status" value="1"/>
</dbReference>
<comment type="function">
    <text evidence="10">FliG is one of three proteins (FliG, FliN, FliM) that forms the rotor-mounted switch complex (C ring), located at the base of the basal body. This complex interacts with the CheY and CheZ chemotaxis proteins, in addition to contacting components of the motor that determine the direction of flagellar rotation.</text>
</comment>
<name>A0A4Q2RCZ0_9HYPH</name>
<evidence type="ECO:0000256" key="7">
    <source>
        <dbReference type="ARBA" id="ARBA00022779"/>
    </source>
</evidence>
<dbReference type="AlphaFoldDB" id="A0A4Q2RCZ0"/>
<reference evidence="14 15" key="2">
    <citation type="submission" date="2019-02" db="EMBL/GenBank/DDBJ databases">
        <title>'Lichenibacterium ramalinii' gen. nov. sp. nov., 'Lichenibacterium minor' gen. nov. sp. nov.</title>
        <authorList>
            <person name="Pankratov T."/>
        </authorList>
    </citation>
    <scope>NUCLEOTIDE SEQUENCE [LARGE SCALE GENOMIC DNA]</scope>
    <source>
        <strain evidence="14 15">RmlP001</strain>
    </source>
</reference>
<comment type="similarity">
    <text evidence="3">Belongs to the FliG family.</text>
</comment>
<dbReference type="InterPro" id="IPR032779">
    <property type="entry name" value="FliG_M"/>
</dbReference>
<evidence type="ECO:0000313" key="15">
    <source>
        <dbReference type="Proteomes" id="UP000289411"/>
    </source>
</evidence>
<proteinExistence type="inferred from homology"/>
<evidence type="ECO:0000313" key="14">
    <source>
        <dbReference type="EMBL" id="RYB03032.1"/>
    </source>
</evidence>
<dbReference type="InterPro" id="IPR011002">
    <property type="entry name" value="FliG_a-hlx"/>
</dbReference>
<dbReference type="Pfam" id="PF14841">
    <property type="entry name" value="FliG_M"/>
    <property type="match status" value="1"/>
</dbReference>
<dbReference type="GO" id="GO:0006935">
    <property type="term" value="P:chemotaxis"/>
    <property type="evidence" value="ECO:0007669"/>
    <property type="project" value="UniProtKB-KW"/>
</dbReference>
<evidence type="ECO:0000256" key="10">
    <source>
        <dbReference type="ARBA" id="ARBA00025598"/>
    </source>
</evidence>
<evidence type="ECO:0000256" key="8">
    <source>
        <dbReference type="ARBA" id="ARBA00023136"/>
    </source>
</evidence>
<feature type="domain" description="Flagellar motor switch protein FliG middle" evidence="12">
    <location>
        <begin position="125"/>
        <end position="192"/>
    </location>
</feature>
<evidence type="ECO:0000259" key="13">
    <source>
        <dbReference type="Pfam" id="PF14842"/>
    </source>
</evidence>
<dbReference type="Gene3D" id="1.10.220.30">
    <property type="match status" value="3"/>
</dbReference>
<dbReference type="GO" id="GO:0071973">
    <property type="term" value="P:bacterial-type flagellum-dependent cell motility"/>
    <property type="evidence" value="ECO:0007669"/>
    <property type="project" value="InterPro"/>
</dbReference>
<keyword evidence="14" id="KW-0969">Cilium</keyword>
<keyword evidence="15" id="KW-1185">Reference proteome</keyword>
<gene>
    <name evidence="14" type="primary">fliG</name>
    <name evidence="14" type="ORF">D3272_18330</name>
</gene>
<keyword evidence="6" id="KW-0145">Chemotaxis</keyword>
<comment type="subcellular location">
    <subcellularLocation>
        <location evidence="1">Bacterial flagellum basal body</location>
    </subcellularLocation>
    <subcellularLocation>
        <location evidence="2">Cell membrane</location>
        <topology evidence="2">Peripheral membrane protein</topology>
        <orientation evidence="2">Cytoplasmic side</orientation>
    </subcellularLocation>
</comment>